<gene>
    <name evidence="2" type="ORF">NTJ_00424</name>
</gene>
<evidence type="ECO:0000256" key="1">
    <source>
        <dbReference type="SAM" id="MobiDB-lite"/>
    </source>
</evidence>
<feature type="compositionally biased region" description="Polar residues" evidence="1">
    <location>
        <begin position="19"/>
        <end position="29"/>
    </location>
</feature>
<dbReference type="EMBL" id="AP028909">
    <property type="protein sequence ID" value="BES87618.1"/>
    <property type="molecule type" value="Genomic_DNA"/>
</dbReference>
<proteinExistence type="predicted"/>
<organism evidence="2 3">
    <name type="scientific">Nesidiocoris tenuis</name>
    <dbReference type="NCBI Taxonomy" id="355587"/>
    <lineage>
        <taxon>Eukaryota</taxon>
        <taxon>Metazoa</taxon>
        <taxon>Ecdysozoa</taxon>
        <taxon>Arthropoda</taxon>
        <taxon>Hexapoda</taxon>
        <taxon>Insecta</taxon>
        <taxon>Pterygota</taxon>
        <taxon>Neoptera</taxon>
        <taxon>Paraneoptera</taxon>
        <taxon>Hemiptera</taxon>
        <taxon>Heteroptera</taxon>
        <taxon>Panheteroptera</taxon>
        <taxon>Cimicomorpha</taxon>
        <taxon>Miridae</taxon>
        <taxon>Dicyphina</taxon>
        <taxon>Nesidiocoris</taxon>
    </lineage>
</organism>
<name>A0ABN7A6Q4_9HEMI</name>
<evidence type="ECO:0000313" key="3">
    <source>
        <dbReference type="Proteomes" id="UP001307889"/>
    </source>
</evidence>
<sequence>MSSQTGLERHNFAGHHLTCSPSKSIQVTREGSVDPFTRRKEPPTDSELFNGDRQAIRKAIDLWKASCNFDEILSRRALWKINVSGSYEDLGNVLWKAKEM</sequence>
<accession>A0ABN7A6Q4</accession>
<feature type="region of interest" description="Disordered" evidence="1">
    <location>
        <begin position="1"/>
        <end position="49"/>
    </location>
</feature>
<evidence type="ECO:0000313" key="2">
    <source>
        <dbReference type="EMBL" id="BES87618.1"/>
    </source>
</evidence>
<dbReference type="Proteomes" id="UP001307889">
    <property type="component" value="Chromosome 1"/>
</dbReference>
<reference evidence="2 3" key="1">
    <citation type="submission" date="2023-09" db="EMBL/GenBank/DDBJ databases">
        <title>Nesidiocoris tenuis whole genome shotgun sequence.</title>
        <authorList>
            <person name="Shibata T."/>
            <person name="Shimoda M."/>
            <person name="Kobayashi T."/>
            <person name="Uehara T."/>
        </authorList>
    </citation>
    <scope>NUCLEOTIDE SEQUENCE [LARGE SCALE GENOMIC DNA]</scope>
    <source>
        <strain evidence="2 3">Japan</strain>
    </source>
</reference>
<protein>
    <submittedName>
        <fullName evidence="2">Uncharacterized protein</fullName>
    </submittedName>
</protein>
<keyword evidence="3" id="KW-1185">Reference proteome</keyword>